<dbReference type="AlphaFoldDB" id="A0A835GTC0"/>
<evidence type="ECO:0000256" key="1">
    <source>
        <dbReference type="SAM" id="MobiDB-lite"/>
    </source>
</evidence>
<organism evidence="2 3">
    <name type="scientific">Spodoptera exigua</name>
    <name type="common">Beet armyworm</name>
    <name type="synonym">Noctua fulgens</name>
    <dbReference type="NCBI Taxonomy" id="7107"/>
    <lineage>
        <taxon>Eukaryota</taxon>
        <taxon>Metazoa</taxon>
        <taxon>Ecdysozoa</taxon>
        <taxon>Arthropoda</taxon>
        <taxon>Hexapoda</taxon>
        <taxon>Insecta</taxon>
        <taxon>Pterygota</taxon>
        <taxon>Neoptera</taxon>
        <taxon>Endopterygota</taxon>
        <taxon>Lepidoptera</taxon>
        <taxon>Glossata</taxon>
        <taxon>Ditrysia</taxon>
        <taxon>Noctuoidea</taxon>
        <taxon>Noctuidae</taxon>
        <taxon>Amphipyrinae</taxon>
        <taxon>Spodoptera</taxon>
    </lineage>
</organism>
<reference evidence="2" key="1">
    <citation type="submission" date="2020-08" db="EMBL/GenBank/DDBJ databases">
        <title>Spodoptera exigua strain:BAW_Kor-Di-RS1 Genome sequencing and assembly.</title>
        <authorList>
            <person name="Kim J."/>
            <person name="Nam H.Y."/>
            <person name="Kwon M."/>
            <person name="Choi J.H."/>
            <person name="Cho S.R."/>
            <person name="Kim G.-H."/>
        </authorList>
    </citation>
    <scope>NUCLEOTIDE SEQUENCE</scope>
    <source>
        <strain evidence="2">BAW_Kor-Di-RS1</strain>
        <tissue evidence="2">Whole-body</tissue>
    </source>
</reference>
<protein>
    <submittedName>
        <fullName evidence="2">Uncharacterized protein</fullName>
    </submittedName>
</protein>
<keyword evidence="3" id="KW-1185">Reference proteome</keyword>
<sequence>MAETLKITGRLALRTSLGAQHSLHNAGDGREGPNNTMIHSHFARRSYNFQRLTSDYNKNNAIKLHYRTIRRKSLRERTSESHTSDMTPYGNFYKHRTIPHTSKHDTVVVGHLNQDGKSALTRENRKTMRVKLWEKTRRCHCSKHSSRH</sequence>
<name>A0A835GTC0_SPOEX</name>
<evidence type="ECO:0000313" key="2">
    <source>
        <dbReference type="EMBL" id="KAF9423797.1"/>
    </source>
</evidence>
<proteinExistence type="predicted"/>
<dbReference type="EMBL" id="JACKWZ010000006">
    <property type="protein sequence ID" value="KAF9423797.1"/>
    <property type="molecule type" value="Genomic_DNA"/>
</dbReference>
<accession>A0A835GTC0</accession>
<evidence type="ECO:0000313" key="3">
    <source>
        <dbReference type="Proteomes" id="UP000648187"/>
    </source>
</evidence>
<comment type="caution">
    <text evidence="2">The sequence shown here is derived from an EMBL/GenBank/DDBJ whole genome shotgun (WGS) entry which is preliminary data.</text>
</comment>
<feature type="region of interest" description="Disordered" evidence="1">
    <location>
        <begin position="73"/>
        <end position="93"/>
    </location>
</feature>
<dbReference type="Proteomes" id="UP000648187">
    <property type="component" value="Unassembled WGS sequence"/>
</dbReference>
<gene>
    <name evidence="2" type="ORF">HW555_000855</name>
</gene>